<sequence length="89" mass="10158">MEPDRPTCRDECLRRPHKFGASPPSPSIKTIDQISILISSLSFPMELIIAHVLTVVINGGLAIYLLGAFIEYCIIFFRTLDYHFWLQGY</sequence>
<keyword evidence="1" id="KW-1133">Transmembrane helix</keyword>
<accession>A0A0G4EI62</accession>
<dbReference type="InParanoid" id="A0A0G4EI62"/>
<keyword evidence="3" id="KW-1185">Reference proteome</keyword>
<reference evidence="2 3" key="1">
    <citation type="submission" date="2014-11" db="EMBL/GenBank/DDBJ databases">
        <authorList>
            <person name="Zhu J."/>
            <person name="Qi W."/>
            <person name="Song R."/>
        </authorList>
    </citation>
    <scope>NUCLEOTIDE SEQUENCE [LARGE SCALE GENOMIC DNA]</scope>
</reference>
<protein>
    <submittedName>
        <fullName evidence="2">Uncharacterized protein</fullName>
    </submittedName>
</protein>
<keyword evidence="1" id="KW-0812">Transmembrane</keyword>
<evidence type="ECO:0000313" key="3">
    <source>
        <dbReference type="Proteomes" id="UP000041254"/>
    </source>
</evidence>
<dbReference type="VEuPathDB" id="CryptoDB:Vbra_12011"/>
<gene>
    <name evidence="2" type="ORF">Vbra_12011</name>
</gene>
<evidence type="ECO:0000256" key="1">
    <source>
        <dbReference type="SAM" id="Phobius"/>
    </source>
</evidence>
<organism evidence="2 3">
    <name type="scientific">Vitrella brassicaformis (strain CCMP3155)</name>
    <dbReference type="NCBI Taxonomy" id="1169540"/>
    <lineage>
        <taxon>Eukaryota</taxon>
        <taxon>Sar</taxon>
        <taxon>Alveolata</taxon>
        <taxon>Colpodellida</taxon>
        <taxon>Vitrellaceae</taxon>
        <taxon>Vitrella</taxon>
    </lineage>
</organism>
<dbReference type="AlphaFoldDB" id="A0A0G4EI62"/>
<name>A0A0G4EI62_VITBC</name>
<evidence type="ECO:0000313" key="2">
    <source>
        <dbReference type="EMBL" id="CEL95688.1"/>
    </source>
</evidence>
<feature type="transmembrane region" description="Helical" evidence="1">
    <location>
        <begin position="48"/>
        <end position="77"/>
    </location>
</feature>
<dbReference type="EMBL" id="CDMY01000235">
    <property type="protein sequence ID" value="CEL95688.1"/>
    <property type="molecule type" value="Genomic_DNA"/>
</dbReference>
<dbReference type="Proteomes" id="UP000041254">
    <property type="component" value="Unassembled WGS sequence"/>
</dbReference>
<keyword evidence="1" id="KW-0472">Membrane</keyword>
<proteinExistence type="predicted"/>